<feature type="transmembrane region" description="Helical" evidence="1">
    <location>
        <begin position="286"/>
        <end position="306"/>
    </location>
</feature>
<accession>A0ABQ5UJ30</accession>
<dbReference type="RefSeq" id="WP_284392756.1">
    <property type="nucleotide sequence ID" value="NZ_BSNG01000001.1"/>
</dbReference>
<comment type="caution">
    <text evidence="2">The sequence shown here is derived from an EMBL/GenBank/DDBJ whole genome shotgun (WGS) entry which is preliminary data.</text>
</comment>
<gene>
    <name evidence="2" type="ORF">GCM10007913_33980</name>
</gene>
<feature type="transmembrane region" description="Helical" evidence="1">
    <location>
        <begin position="257"/>
        <end position="279"/>
    </location>
</feature>
<keyword evidence="3" id="KW-1185">Reference proteome</keyword>
<evidence type="ECO:0008006" key="4">
    <source>
        <dbReference type="Google" id="ProtNLM"/>
    </source>
</evidence>
<evidence type="ECO:0000313" key="2">
    <source>
        <dbReference type="EMBL" id="GLQ11466.1"/>
    </source>
</evidence>
<evidence type="ECO:0000313" key="3">
    <source>
        <dbReference type="Proteomes" id="UP001161406"/>
    </source>
</evidence>
<feature type="transmembrane region" description="Helical" evidence="1">
    <location>
        <begin position="344"/>
        <end position="366"/>
    </location>
</feature>
<name>A0ABQ5UJ30_9HYPH</name>
<keyword evidence="1" id="KW-0472">Membrane</keyword>
<feature type="transmembrane region" description="Helical" evidence="1">
    <location>
        <begin position="425"/>
        <end position="445"/>
    </location>
</feature>
<reference evidence="2" key="1">
    <citation type="journal article" date="2014" name="Int. J. Syst. Evol. Microbiol.">
        <title>Complete genome of a new Firmicutes species belonging to the dominant human colonic microbiota ('Ruminococcus bicirculans') reveals two chromosomes and a selective capacity to utilize plant glucans.</title>
        <authorList>
            <consortium name="NISC Comparative Sequencing Program"/>
            <person name="Wegmann U."/>
            <person name="Louis P."/>
            <person name="Goesmann A."/>
            <person name="Henrissat B."/>
            <person name="Duncan S.H."/>
            <person name="Flint H.J."/>
        </authorList>
    </citation>
    <scope>NUCLEOTIDE SEQUENCE</scope>
    <source>
        <strain evidence="2">NBRC 103855</strain>
    </source>
</reference>
<dbReference type="EMBL" id="BSNG01000001">
    <property type="protein sequence ID" value="GLQ11466.1"/>
    <property type="molecule type" value="Genomic_DNA"/>
</dbReference>
<keyword evidence="1" id="KW-0812">Transmembrane</keyword>
<organism evidence="2 3">
    <name type="scientific">Devosia yakushimensis</name>
    <dbReference type="NCBI Taxonomy" id="470028"/>
    <lineage>
        <taxon>Bacteria</taxon>
        <taxon>Pseudomonadati</taxon>
        <taxon>Pseudomonadota</taxon>
        <taxon>Alphaproteobacteria</taxon>
        <taxon>Hyphomicrobiales</taxon>
        <taxon>Devosiaceae</taxon>
        <taxon>Devosia</taxon>
    </lineage>
</organism>
<feature type="transmembrane region" description="Helical" evidence="1">
    <location>
        <begin position="227"/>
        <end position="251"/>
    </location>
</feature>
<feature type="transmembrane region" description="Helical" evidence="1">
    <location>
        <begin position="373"/>
        <end position="393"/>
    </location>
</feature>
<feature type="transmembrane region" description="Helical" evidence="1">
    <location>
        <begin position="133"/>
        <end position="152"/>
    </location>
</feature>
<feature type="transmembrane region" description="Helical" evidence="1">
    <location>
        <begin position="399"/>
        <end position="418"/>
    </location>
</feature>
<keyword evidence="1" id="KW-1133">Transmembrane helix</keyword>
<reference evidence="2" key="2">
    <citation type="submission" date="2023-01" db="EMBL/GenBank/DDBJ databases">
        <title>Draft genome sequence of Devosia yakushimensis strain NBRC 103855.</title>
        <authorList>
            <person name="Sun Q."/>
            <person name="Mori K."/>
        </authorList>
    </citation>
    <scope>NUCLEOTIDE SEQUENCE</scope>
    <source>
        <strain evidence="2">NBRC 103855</strain>
    </source>
</reference>
<feature type="transmembrane region" description="Helical" evidence="1">
    <location>
        <begin position="182"/>
        <end position="215"/>
    </location>
</feature>
<feature type="transmembrane region" description="Helical" evidence="1">
    <location>
        <begin position="102"/>
        <end position="121"/>
    </location>
</feature>
<sequence>MQAPLRSDLLLWAGILLLAITLLALRAHQVGSGQPLFADNDDAMRMVVVRDFLNGQNWSDHTQYRLNTPFGADMHWSRLIDLPIALLVLLARPFAGSQGAEIAAGYIWPMLLLALFTWLNGRLALRLVGRQGVLPAMLLPVFSVVTFSEFDFGRIDHHSVQFILAQLTVLASLHALSRPYQALWAGLAAATSLAIGTESLPIVVSAILVFGVLFVASPDHNAAVRNFGLAFGLGTLIHLGLALPPALWFVPACDANSIVYAMAALGAGLGLAGLTLLPLHRAGWPLRLAAAIPAGAAVLVLVGALFPHCLSGPYAGVDPWLVERWLSRVGEALPLLAALVRQPFYVVSATIPAAIALAATLCAAWQARGEKRAAWLIMLAFFAVAMAVAFIQVRGLRLSLAFVGPAGAWLILAARAHYLRHASPASIVGLAGAWLSLTGLLWAALVNLALTTIPAAATFAAGPASANTCLVPAAYADLAGLPPERIMTPHDMGAFMLLYTPHAVVSAPYHRNNQGLLDTYRFFNGPIAAARGILQARGITLVVTCDPMPEMDGQPDAAPDSFVRLAPTGALPDWLENVSTPGPLNVYQVRPGP</sequence>
<proteinExistence type="predicted"/>
<dbReference type="Proteomes" id="UP001161406">
    <property type="component" value="Unassembled WGS sequence"/>
</dbReference>
<protein>
    <recommendedName>
        <fullName evidence="4">GtrA family protein</fullName>
    </recommendedName>
</protein>
<evidence type="ECO:0000256" key="1">
    <source>
        <dbReference type="SAM" id="Phobius"/>
    </source>
</evidence>